<evidence type="ECO:0000313" key="3">
    <source>
        <dbReference type="Proteomes" id="UP001270362"/>
    </source>
</evidence>
<evidence type="ECO:0000256" key="1">
    <source>
        <dbReference type="SAM" id="MobiDB-lite"/>
    </source>
</evidence>
<accession>A0AAE0XA96</accession>
<sequence>MSSSSTSCLVTRCISSPKPRPSSRQIGALSPPAALDPQPPTPSTFRGNPFLDVALLVAIPAYRYAAAHVVKGNDVAKLLARLGHDHSAHLPTIGRIQQCTTNYVHHRASIAQLFSSSSTPPPTTIAGSASNDRPPSPSAAHTPACLPSSSGPETASVLWSPAEPQRGQQTGICISSCAPVFQQMKLWPSGRVEHPGKPPSYEQGANVRV</sequence>
<feature type="region of interest" description="Disordered" evidence="1">
    <location>
        <begin position="114"/>
        <end position="158"/>
    </location>
</feature>
<reference evidence="2" key="1">
    <citation type="journal article" date="2023" name="Mol. Phylogenet. Evol.">
        <title>Genome-scale phylogeny and comparative genomics of the fungal order Sordariales.</title>
        <authorList>
            <person name="Hensen N."/>
            <person name="Bonometti L."/>
            <person name="Westerberg I."/>
            <person name="Brannstrom I.O."/>
            <person name="Guillou S."/>
            <person name="Cros-Aarteil S."/>
            <person name="Calhoun S."/>
            <person name="Haridas S."/>
            <person name="Kuo A."/>
            <person name="Mondo S."/>
            <person name="Pangilinan J."/>
            <person name="Riley R."/>
            <person name="LaButti K."/>
            <person name="Andreopoulos B."/>
            <person name="Lipzen A."/>
            <person name="Chen C."/>
            <person name="Yan M."/>
            <person name="Daum C."/>
            <person name="Ng V."/>
            <person name="Clum A."/>
            <person name="Steindorff A."/>
            <person name="Ohm R.A."/>
            <person name="Martin F."/>
            <person name="Silar P."/>
            <person name="Natvig D.O."/>
            <person name="Lalanne C."/>
            <person name="Gautier V."/>
            <person name="Ament-Velasquez S.L."/>
            <person name="Kruys A."/>
            <person name="Hutchinson M.I."/>
            <person name="Powell A.J."/>
            <person name="Barry K."/>
            <person name="Miller A.N."/>
            <person name="Grigoriev I.V."/>
            <person name="Debuchy R."/>
            <person name="Gladieux P."/>
            <person name="Hiltunen Thoren M."/>
            <person name="Johannesson H."/>
        </authorList>
    </citation>
    <scope>NUCLEOTIDE SEQUENCE</scope>
    <source>
        <strain evidence="2">CBS 314.62</strain>
    </source>
</reference>
<gene>
    <name evidence="2" type="ORF">B0T22DRAFT_161300</name>
</gene>
<name>A0AAE0XA96_9PEZI</name>
<dbReference type="EMBL" id="JAULSO010000002">
    <property type="protein sequence ID" value="KAK3688721.1"/>
    <property type="molecule type" value="Genomic_DNA"/>
</dbReference>
<organism evidence="2 3">
    <name type="scientific">Podospora appendiculata</name>
    <dbReference type="NCBI Taxonomy" id="314037"/>
    <lineage>
        <taxon>Eukaryota</taxon>
        <taxon>Fungi</taxon>
        <taxon>Dikarya</taxon>
        <taxon>Ascomycota</taxon>
        <taxon>Pezizomycotina</taxon>
        <taxon>Sordariomycetes</taxon>
        <taxon>Sordariomycetidae</taxon>
        <taxon>Sordariales</taxon>
        <taxon>Podosporaceae</taxon>
        <taxon>Podospora</taxon>
    </lineage>
</organism>
<dbReference type="AlphaFoldDB" id="A0AAE0XA96"/>
<keyword evidence="3" id="KW-1185">Reference proteome</keyword>
<protein>
    <submittedName>
        <fullName evidence="2">Uncharacterized protein</fullName>
    </submittedName>
</protein>
<feature type="region of interest" description="Disordered" evidence="1">
    <location>
        <begin position="189"/>
        <end position="209"/>
    </location>
</feature>
<reference evidence="2" key="2">
    <citation type="submission" date="2023-06" db="EMBL/GenBank/DDBJ databases">
        <authorList>
            <consortium name="Lawrence Berkeley National Laboratory"/>
            <person name="Haridas S."/>
            <person name="Hensen N."/>
            <person name="Bonometti L."/>
            <person name="Westerberg I."/>
            <person name="Brannstrom I.O."/>
            <person name="Guillou S."/>
            <person name="Cros-Aarteil S."/>
            <person name="Calhoun S."/>
            <person name="Kuo A."/>
            <person name="Mondo S."/>
            <person name="Pangilinan J."/>
            <person name="Riley R."/>
            <person name="Labutti K."/>
            <person name="Andreopoulos B."/>
            <person name="Lipzen A."/>
            <person name="Chen C."/>
            <person name="Yanf M."/>
            <person name="Daum C."/>
            <person name="Ng V."/>
            <person name="Clum A."/>
            <person name="Steindorff A."/>
            <person name="Ohm R."/>
            <person name="Martin F."/>
            <person name="Silar P."/>
            <person name="Natvig D."/>
            <person name="Lalanne C."/>
            <person name="Gautier V."/>
            <person name="Ament-Velasquez S.L."/>
            <person name="Kruys A."/>
            <person name="Hutchinson M.I."/>
            <person name="Powell A.J."/>
            <person name="Barry K."/>
            <person name="Miller A.N."/>
            <person name="Grigoriev I.V."/>
            <person name="Debuchy R."/>
            <person name="Gladieux P."/>
            <person name="Thoren M.H."/>
            <person name="Johannesson H."/>
        </authorList>
    </citation>
    <scope>NUCLEOTIDE SEQUENCE</scope>
    <source>
        <strain evidence="2">CBS 314.62</strain>
    </source>
</reference>
<proteinExistence type="predicted"/>
<comment type="caution">
    <text evidence="2">The sequence shown here is derived from an EMBL/GenBank/DDBJ whole genome shotgun (WGS) entry which is preliminary data.</text>
</comment>
<dbReference type="Proteomes" id="UP001270362">
    <property type="component" value="Unassembled WGS sequence"/>
</dbReference>
<feature type="region of interest" description="Disordered" evidence="1">
    <location>
        <begin position="1"/>
        <end position="44"/>
    </location>
</feature>
<evidence type="ECO:0000313" key="2">
    <source>
        <dbReference type="EMBL" id="KAK3688721.1"/>
    </source>
</evidence>